<evidence type="ECO:0000313" key="1">
    <source>
        <dbReference type="EMBL" id="CAI9701073.1"/>
    </source>
</evidence>
<name>A0ACB0ELB9_RANTA</name>
<sequence>MRLSHAPTPRLLPSAPQPRPIYDSSPPRLSHAHDSSPPRLNHAHIGRRLGSAPQQTPHTYPVSRGTPPAPPLASPPAPAQVRPCPFPHAQQDASVSGSLGLPGPDNFSAWGADKPQREAPEKQPATPHPTEQALQA</sequence>
<dbReference type="Proteomes" id="UP001162501">
    <property type="component" value="Chromosome 21"/>
</dbReference>
<dbReference type="EMBL" id="OX596105">
    <property type="protein sequence ID" value="CAI9701073.1"/>
    <property type="molecule type" value="Genomic_DNA"/>
</dbReference>
<organism evidence="1 2">
    <name type="scientific">Rangifer tarandus platyrhynchus</name>
    <name type="common">Svalbard reindeer</name>
    <dbReference type="NCBI Taxonomy" id="3082113"/>
    <lineage>
        <taxon>Eukaryota</taxon>
        <taxon>Metazoa</taxon>
        <taxon>Chordata</taxon>
        <taxon>Craniata</taxon>
        <taxon>Vertebrata</taxon>
        <taxon>Euteleostomi</taxon>
        <taxon>Mammalia</taxon>
        <taxon>Eutheria</taxon>
        <taxon>Laurasiatheria</taxon>
        <taxon>Artiodactyla</taxon>
        <taxon>Ruminantia</taxon>
        <taxon>Pecora</taxon>
        <taxon>Cervidae</taxon>
        <taxon>Odocoileinae</taxon>
        <taxon>Rangifer</taxon>
    </lineage>
</organism>
<accession>A0ACB0ELB9</accession>
<proteinExistence type="predicted"/>
<gene>
    <name evidence="1" type="ORF">MRATA1EN3_LOCUS12286</name>
</gene>
<protein>
    <submittedName>
        <fullName evidence="1">Uncharacterized protein</fullName>
    </submittedName>
</protein>
<reference evidence="1" key="1">
    <citation type="submission" date="2023-05" db="EMBL/GenBank/DDBJ databases">
        <authorList>
            <consortium name="ELIXIR-Norway"/>
        </authorList>
    </citation>
    <scope>NUCLEOTIDE SEQUENCE</scope>
</reference>
<evidence type="ECO:0000313" key="2">
    <source>
        <dbReference type="Proteomes" id="UP001162501"/>
    </source>
</evidence>